<comment type="caution">
    <text evidence="2">The sequence shown here is derived from an EMBL/GenBank/DDBJ whole genome shotgun (WGS) entry which is preliminary data.</text>
</comment>
<protein>
    <submittedName>
        <fullName evidence="2">Uncharacterized protein</fullName>
    </submittedName>
</protein>
<organism evidence="2 3">
    <name type="scientific">Lymnaea stagnalis</name>
    <name type="common">Great pond snail</name>
    <name type="synonym">Helix stagnalis</name>
    <dbReference type="NCBI Taxonomy" id="6523"/>
    <lineage>
        <taxon>Eukaryota</taxon>
        <taxon>Metazoa</taxon>
        <taxon>Spiralia</taxon>
        <taxon>Lophotrochozoa</taxon>
        <taxon>Mollusca</taxon>
        <taxon>Gastropoda</taxon>
        <taxon>Heterobranchia</taxon>
        <taxon>Euthyneura</taxon>
        <taxon>Panpulmonata</taxon>
        <taxon>Hygrophila</taxon>
        <taxon>Lymnaeoidea</taxon>
        <taxon>Lymnaeidae</taxon>
        <taxon>Lymnaea</taxon>
    </lineage>
</organism>
<keyword evidence="3" id="KW-1185">Reference proteome</keyword>
<proteinExistence type="predicted"/>
<gene>
    <name evidence="2" type="ORF">GSLYS_00005057001</name>
</gene>
<sequence>MKVMATSLIVFTLSMFVMSLYGQQVQDLSPYQPAPPFPQGARCTKATDCGHSGCCLHGLCSTTGSTADKCYAKVTGNGRIRPTGIWNQTDICPCEYTYYCLVVDSSNVDSRYGPIGICMPIMG</sequence>
<reference evidence="2 3" key="1">
    <citation type="submission" date="2024-04" db="EMBL/GenBank/DDBJ databases">
        <authorList>
            <consortium name="Genoscope - CEA"/>
            <person name="William W."/>
        </authorList>
    </citation>
    <scope>NUCLEOTIDE SEQUENCE [LARGE SCALE GENOMIC DNA]</scope>
</reference>
<accession>A0AAV2HAY5</accession>
<dbReference type="EMBL" id="CAXITT010000078">
    <property type="protein sequence ID" value="CAL1530932.1"/>
    <property type="molecule type" value="Genomic_DNA"/>
</dbReference>
<feature type="chain" id="PRO_5043404924" evidence="1">
    <location>
        <begin position="23"/>
        <end position="123"/>
    </location>
</feature>
<evidence type="ECO:0000313" key="3">
    <source>
        <dbReference type="Proteomes" id="UP001497497"/>
    </source>
</evidence>
<evidence type="ECO:0000256" key="1">
    <source>
        <dbReference type="SAM" id="SignalP"/>
    </source>
</evidence>
<feature type="signal peptide" evidence="1">
    <location>
        <begin position="1"/>
        <end position="22"/>
    </location>
</feature>
<dbReference type="Proteomes" id="UP001497497">
    <property type="component" value="Unassembled WGS sequence"/>
</dbReference>
<name>A0AAV2HAY5_LYMST</name>
<evidence type="ECO:0000313" key="2">
    <source>
        <dbReference type="EMBL" id="CAL1530932.1"/>
    </source>
</evidence>
<keyword evidence="1" id="KW-0732">Signal</keyword>
<dbReference type="AlphaFoldDB" id="A0AAV2HAY5"/>